<feature type="domain" description="Ketoreductase" evidence="4">
    <location>
        <begin position="8"/>
        <end position="197"/>
    </location>
</feature>
<dbReference type="PRINTS" id="PR00080">
    <property type="entry name" value="SDRFAMILY"/>
</dbReference>
<dbReference type="Proteomes" id="UP000199361">
    <property type="component" value="Unassembled WGS sequence"/>
</dbReference>
<dbReference type="AlphaFoldDB" id="A0A1I0LBH9"/>
<dbReference type="FunFam" id="3.40.50.720:FF:000047">
    <property type="entry name" value="NADP-dependent L-serine/L-allo-threonine dehydrogenase"/>
    <property type="match status" value="1"/>
</dbReference>
<dbReference type="PRINTS" id="PR00081">
    <property type="entry name" value="GDHRDH"/>
</dbReference>
<dbReference type="OrthoDB" id="9775296at2"/>
<evidence type="ECO:0000256" key="2">
    <source>
        <dbReference type="ARBA" id="ARBA00023002"/>
    </source>
</evidence>
<dbReference type="PANTHER" id="PTHR42901:SF1">
    <property type="entry name" value="ALCOHOL DEHYDROGENASE"/>
    <property type="match status" value="1"/>
</dbReference>
<evidence type="ECO:0000259" key="4">
    <source>
        <dbReference type="SMART" id="SM00822"/>
    </source>
</evidence>
<dbReference type="SUPFAM" id="SSF51735">
    <property type="entry name" value="NAD(P)-binding Rossmann-fold domains"/>
    <property type="match status" value="1"/>
</dbReference>
<dbReference type="Gene3D" id="3.40.50.720">
    <property type="entry name" value="NAD(P)-binding Rossmann-like Domain"/>
    <property type="match status" value="1"/>
</dbReference>
<dbReference type="RefSeq" id="WP_091090033.1">
    <property type="nucleotide sequence ID" value="NZ_FOHX01000014.1"/>
</dbReference>
<comment type="similarity">
    <text evidence="1 3">Belongs to the short-chain dehydrogenases/reductases (SDR) family.</text>
</comment>
<evidence type="ECO:0000313" key="5">
    <source>
        <dbReference type="EMBL" id="SEU37482.1"/>
    </source>
</evidence>
<dbReference type="InterPro" id="IPR002347">
    <property type="entry name" value="SDR_fam"/>
</dbReference>
<dbReference type="PANTHER" id="PTHR42901">
    <property type="entry name" value="ALCOHOL DEHYDROGENASE"/>
    <property type="match status" value="1"/>
</dbReference>
<accession>A0A1I0LBH9</accession>
<protein>
    <submittedName>
        <fullName evidence="5">NADP-dependent 3-hydroxy acid dehydrogenase YdfG</fullName>
    </submittedName>
</protein>
<organism evidence="5 6">
    <name type="scientific">Nonomuraea wenchangensis</name>
    <dbReference type="NCBI Taxonomy" id="568860"/>
    <lineage>
        <taxon>Bacteria</taxon>
        <taxon>Bacillati</taxon>
        <taxon>Actinomycetota</taxon>
        <taxon>Actinomycetes</taxon>
        <taxon>Streptosporangiales</taxon>
        <taxon>Streptosporangiaceae</taxon>
        <taxon>Nonomuraea</taxon>
    </lineage>
</organism>
<sequence>MAESLEGLVAVVTGASSGIGRATALRLSASGATTVLVARRHDRLAELRDEIGGRGGRCVVLPADVTDGDQAVRVVEDTVAALGRLDVLVNNAGVMLLGAVADAPVEEWDRMIDLNVRALLRLTHAALPHLVRAARTAPRGVADVVNVSSIAGRAVRSGNAVYGLTKSGVGAFSESLRQELAGRYVRVSVIEPGATETELSSHVRPEVMAARRKAMGDVVRLAADDVADAIDYVVTRSREVALNEVVIRPTTQVY</sequence>
<evidence type="ECO:0000256" key="3">
    <source>
        <dbReference type="RuleBase" id="RU000363"/>
    </source>
</evidence>
<evidence type="ECO:0000313" key="6">
    <source>
        <dbReference type="Proteomes" id="UP000199361"/>
    </source>
</evidence>
<keyword evidence="2" id="KW-0560">Oxidoreductase</keyword>
<gene>
    <name evidence="5" type="ORF">SAMN05421811_114221</name>
</gene>
<keyword evidence="6" id="KW-1185">Reference proteome</keyword>
<dbReference type="Pfam" id="PF00106">
    <property type="entry name" value="adh_short"/>
    <property type="match status" value="1"/>
</dbReference>
<dbReference type="InterPro" id="IPR057326">
    <property type="entry name" value="KR_dom"/>
</dbReference>
<name>A0A1I0LBH9_9ACTN</name>
<proteinExistence type="inferred from homology"/>
<dbReference type="PIRSF" id="PIRSF000126">
    <property type="entry name" value="11-beta-HSD1"/>
    <property type="match status" value="1"/>
</dbReference>
<dbReference type="GO" id="GO:0016616">
    <property type="term" value="F:oxidoreductase activity, acting on the CH-OH group of donors, NAD or NADP as acceptor"/>
    <property type="evidence" value="ECO:0007669"/>
    <property type="project" value="UniProtKB-ARBA"/>
</dbReference>
<reference evidence="5 6" key="1">
    <citation type="submission" date="2016-10" db="EMBL/GenBank/DDBJ databases">
        <authorList>
            <person name="de Groot N.N."/>
        </authorList>
    </citation>
    <scope>NUCLEOTIDE SEQUENCE [LARGE SCALE GENOMIC DNA]</scope>
    <source>
        <strain evidence="5 6">CGMCC 4.5598</strain>
    </source>
</reference>
<dbReference type="EMBL" id="FOHX01000014">
    <property type="protein sequence ID" value="SEU37482.1"/>
    <property type="molecule type" value="Genomic_DNA"/>
</dbReference>
<dbReference type="SMART" id="SM00822">
    <property type="entry name" value="PKS_KR"/>
    <property type="match status" value="1"/>
</dbReference>
<dbReference type="STRING" id="568860.SAMN05421811_114221"/>
<evidence type="ECO:0000256" key="1">
    <source>
        <dbReference type="ARBA" id="ARBA00006484"/>
    </source>
</evidence>
<dbReference type="InterPro" id="IPR036291">
    <property type="entry name" value="NAD(P)-bd_dom_sf"/>
</dbReference>